<evidence type="ECO:0000313" key="2">
    <source>
        <dbReference type="Proteomes" id="UP001391051"/>
    </source>
</evidence>
<dbReference type="EMBL" id="JAQQWE010000001">
    <property type="protein sequence ID" value="KAK7965883.1"/>
    <property type="molecule type" value="Genomic_DNA"/>
</dbReference>
<dbReference type="RefSeq" id="XP_066705275.1">
    <property type="nucleotide sequence ID" value="XM_066836382.1"/>
</dbReference>
<dbReference type="GeneID" id="92069444"/>
<accession>A0ABR1QTW0</accession>
<gene>
    <name evidence="1" type="ORF">PG986_000160</name>
</gene>
<keyword evidence="2" id="KW-1185">Reference proteome</keyword>
<evidence type="ECO:0008006" key="3">
    <source>
        <dbReference type="Google" id="ProtNLM"/>
    </source>
</evidence>
<evidence type="ECO:0000313" key="1">
    <source>
        <dbReference type="EMBL" id="KAK7965883.1"/>
    </source>
</evidence>
<proteinExistence type="predicted"/>
<protein>
    <recommendedName>
        <fullName evidence="3">F-box domain-containing protein</fullName>
    </recommendedName>
</protein>
<organism evidence="1 2">
    <name type="scientific">Apiospora aurea</name>
    <dbReference type="NCBI Taxonomy" id="335848"/>
    <lineage>
        <taxon>Eukaryota</taxon>
        <taxon>Fungi</taxon>
        <taxon>Dikarya</taxon>
        <taxon>Ascomycota</taxon>
        <taxon>Pezizomycotina</taxon>
        <taxon>Sordariomycetes</taxon>
        <taxon>Xylariomycetidae</taxon>
        <taxon>Amphisphaeriales</taxon>
        <taxon>Apiosporaceae</taxon>
        <taxon>Apiospora</taxon>
    </lineage>
</organism>
<dbReference type="Proteomes" id="UP001391051">
    <property type="component" value="Unassembled WGS sequence"/>
</dbReference>
<sequence length="258" mass="29332">MAGVVIQPFRFMDLPVEVCVNILRHTGLITPYGVVYWKPERGFYIVVDRRVRRNYKNPAALFLVSRTFHRMAVEVFYGNNDIVVKKSPLFAIETAPCAQFFLRRAHSQSFLFITSLSIKVDMASLTWRGIADLVAHRMTALRDLTIVGKYPVDNNVYNFQSVVTLTYLRDLVYHQLWPTDYFGAALKRFVVHVHSGAGSVHAGRDLRNEPVYFWESKELDEEMSAWKCIKSPNDGKALTAQAGGFVEGIVCIIPSPEP</sequence>
<reference evidence="1 2" key="1">
    <citation type="submission" date="2023-01" db="EMBL/GenBank/DDBJ databases">
        <title>Analysis of 21 Apiospora genomes using comparative genomics revels a genus with tremendous synthesis potential of carbohydrate active enzymes and secondary metabolites.</title>
        <authorList>
            <person name="Sorensen T."/>
        </authorList>
    </citation>
    <scope>NUCLEOTIDE SEQUENCE [LARGE SCALE GENOMIC DNA]</scope>
    <source>
        <strain evidence="1 2">CBS 24483</strain>
    </source>
</reference>
<name>A0ABR1QTW0_9PEZI</name>
<comment type="caution">
    <text evidence="1">The sequence shown here is derived from an EMBL/GenBank/DDBJ whole genome shotgun (WGS) entry which is preliminary data.</text>
</comment>